<sequence length="434" mass="50455">MNCMRTLLLAQELSSSWRSAVALQAASKRNLLRQWRKNCLQNSRLAPVRSIHQSAELGTAKLPVQRDPKHSKESTTRALEPVENVFERASKDGKTKAAFQKALELFCQQDVRRRGHIEFIYAAVKKMPEFGVQKDINVYNKILDVFPKEVFVPRNFIQRIFNHYPRQQECGVYVLDQMESYGVMPNKQTQFLLLQIFGDASHPIKKYQRMMYWIPKFRQLNPYPVPDPLPEDPVDLARLSLQRIAADLDAKVTVYQLPHEEILDSGKPISHPHIVGIQSPDQQSLLAQHNPERPLFVEGPFRLWLKNTCVYYYVLRAQLLPPEERKEEIIDPQRNFFYPMYLDIDLERFHWDDLEFDIDEVEEAPVFAMCMAGAGDQATLAKWIVGLEETNPILNQTLVVFRLTPGPQELQLNTDSDDEEKNEKTRSSDFEMRI</sequence>
<evidence type="ECO:0000313" key="15">
    <source>
        <dbReference type="RefSeq" id="XP_072847697.1"/>
    </source>
</evidence>
<dbReference type="PANTHER" id="PTHR13113">
    <property type="entry name" value="ECSIT EVOLUTIONARILY CONSERVED SIGNALING INTERMEDIATE IN TOLL PATHWAYS"/>
    <property type="match status" value="1"/>
</dbReference>
<proteinExistence type="inferred from homology"/>
<evidence type="ECO:0000256" key="7">
    <source>
        <dbReference type="ARBA" id="ARBA00022588"/>
    </source>
</evidence>
<keyword evidence="11" id="KW-0539">Nucleus</keyword>
<keyword evidence="7" id="KW-0399">Innate immunity</keyword>
<dbReference type="InterPro" id="IPR029342">
    <property type="entry name" value="ECIST_C"/>
</dbReference>
<evidence type="ECO:0000256" key="2">
    <source>
        <dbReference type="ARBA" id="ARBA00004173"/>
    </source>
</evidence>
<dbReference type="RefSeq" id="XP_072847697.1">
    <property type="nucleotide sequence ID" value="XM_072991596.1"/>
</dbReference>
<evidence type="ECO:0000256" key="5">
    <source>
        <dbReference type="ARBA" id="ARBA00019998"/>
    </source>
</evidence>
<dbReference type="Pfam" id="PF06239">
    <property type="entry name" value="ECSIT_N"/>
    <property type="match status" value="1"/>
</dbReference>
<comment type="subcellular location">
    <subcellularLocation>
        <location evidence="3">Cytoplasm</location>
    </subcellularLocation>
    <subcellularLocation>
        <location evidence="2">Mitochondrion</location>
    </subcellularLocation>
    <subcellularLocation>
        <location evidence="1">Nucleus</location>
    </subcellularLocation>
</comment>
<evidence type="ECO:0000256" key="9">
    <source>
        <dbReference type="ARBA" id="ARBA00022946"/>
    </source>
</evidence>
<feature type="region of interest" description="Disordered" evidence="12">
    <location>
        <begin position="409"/>
        <end position="434"/>
    </location>
</feature>
<dbReference type="InterPro" id="IPR010418">
    <property type="entry name" value="ECSIT"/>
</dbReference>
<dbReference type="SMART" id="SM01284">
    <property type="entry name" value="ECSIT_Cterm"/>
    <property type="match status" value="1"/>
</dbReference>
<dbReference type="Pfam" id="PF14784">
    <property type="entry name" value="ECSIT_C"/>
    <property type="match status" value="1"/>
</dbReference>
<dbReference type="Proteomes" id="UP001652642">
    <property type="component" value="Chromosome 2"/>
</dbReference>
<accession>A0ABM5FQK9</accession>
<evidence type="ECO:0000256" key="11">
    <source>
        <dbReference type="ARBA" id="ARBA00023242"/>
    </source>
</evidence>
<evidence type="ECO:0000313" key="16">
    <source>
        <dbReference type="RefSeq" id="XP_072847698.1"/>
    </source>
</evidence>
<dbReference type="RefSeq" id="XP_072847698.1">
    <property type="nucleotide sequence ID" value="XM_072991597.1"/>
</dbReference>
<evidence type="ECO:0000256" key="4">
    <source>
        <dbReference type="ARBA" id="ARBA00007674"/>
    </source>
</evidence>
<evidence type="ECO:0000256" key="3">
    <source>
        <dbReference type="ARBA" id="ARBA00004496"/>
    </source>
</evidence>
<evidence type="ECO:0000313" key="14">
    <source>
        <dbReference type="Proteomes" id="UP001652642"/>
    </source>
</evidence>
<reference evidence="14 15" key="1">
    <citation type="submission" date="2025-05" db="UniProtKB">
        <authorList>
            <consortium name="RefSeq"/>
        </authorList>
    </citation>
    <scope>NUCLEOTIDE SEQUENCE [LARGE SCALE GENOMIC DNA]</scope>
</reference>
<dbReference type="PANTHER" id="PTHR13113:SF1">
    <property type="entry name" value="EVOLUTIONARILY CONSERVED SIGNALING INTERMEDIATE IN TOLL PATHWAY, MITOCHONDRIAL"/>
    <property type="match status" value="1"/>
</dbReference>
<dbReference type="InterPro" id="IPR046448">
    <property type="entry name" value="ECSIT_N"/>
</dbReference>
<gene>
    <name evidence="15 16 17" type="primary">ECSIT</name>
</gene>
<evidence type="ECO:0000256" key="10">
    <source>
        <dbReference type="ARBA" id="ARBA00023128"/>
    </source>
</evidence>
<evidence type="ECO:0000256" key="12">
    <source>
        <dbReference type="SAM" id="MobiDB-lite"/>
    </source>
</evidence>
<organism evidence="14 16">
    <name type="scientific">Pogona vitticeps</name>
    <name type="common">central bearded dragon</name>
    <dbReference type="NCBI Taxonomy" id="103695"/>
    <lineage>
        <taxon>Eukaryota</taxon>
        <taxon>Metazoa</taxon>
        <taxon>Chordata</taxon>
        <taxon>Craniata</taxon>
        <taxon>Vertebrata</taxon>
        <taxon>Euteleostomi</taxon>
        <taxon>Lepidosauria</taxon>
        <taxon>Squamata</taxon>
        <taxon>Bifurcata</taxon>
        <taxon>Unidentata</taxon>
        <taxon>Episquamata</taxon>
        <taxon>Toxicofera</taxon>
        <taxon>Iguania</taxon>
        <taxon>Acrodonta</taxon>
        <taxon>Agamidae</taxon>
        <taxon>Amphibolurinae</taxon>
        <taxon>Pogona</taxon>
    </lineage>
</organism>
<keyword evidence="6" id="KW-0963">Cytoplasm</keyword>
<evidence type="ECO:0000313" key="17">
    <source>
        <dbReference type="RefSeq" id="XP_072847699.1"/>
    </source>
</evidence>
<evidence type="ECO:0000256" key="1">
    <source>
        <dbReference type="ARBA" id="ARBA00004123"/>
    </source>
</evidence>
<keyword evidence="8" id="KW-0391">Immunity</keyword>
<keyword evidence="14" id="KW-1185">Reference proteome</keyword>
<keyword evidence="9" id="KW-0809">Transit peptide</keyword>
<evidence type="ECO:0000256" key="6">
    <source>
        <dbReference type="ARBA" id="ARBA00022490"/>
    </source>
</evidence>
<evidence type="ECO:0000259" key="13">
    <source>
        <dbReference type="SMART" id="SM01284"/>
    </source>
</evidence>
<evidence type="ECO:0000256" key="8">
    <source>
        <dbReference type="ARBA" id="ARBA00022859"/>
    </source>
</evidence>
<feature type="domain" description="ECSIT C-terminal" evidence="13">
    <location>
        <begin position="279"/>
        <end position="404"/>
    </location>
</feature>
<keyword evidence="10" id="KW-0496">Mitochondrion</keyword>
<comment type="similarity">
    <text evidence="4">Belongs to the ECSIT family.</text>
</comment>
<dbReference type="GeneID" id="110077962"/>
<feature type="compositionally biased region" description="Basic and acidic residues" evidence="12">
    <location>
        <begin position="421"/>
        <end position="434"/>
    </location>
</feature>
<protein>
    <recommendedName>
        <fullName evidence="5">Evolutionarily conserved signaling intermediate in Toll pathway, mitochondrial</fullName>
    </recommendedName>
</protein>
<dbReference type="RefSeq" id="XP_072847699.1">
    <property type="nucleotide sequence ID" value="XM_072991598.1"/>
</dbReference>
<name>A0ABM5FQK9_9SAUR</name>